<protein>
    <submittedName>
        <fullName evidence="1">Uncharacterized protein</fullName>
    </submittedName>
</protein>
<dbReference type="EMBL" id="CP014806">
    <property type="protein sequence ID" value="AMX00712.1"/>
    <property type="molecule type" value="Genomic_DNA"/>
</dbReference>
<gene>
    <name evidence="1" type="ORF">ATY39_15680</name>
</gene>
<dbReference type="Proteomes" id="UP000076021">
    <property type="component" value="Chromosome"/>
</dbReference>
<sequence length="428" mass="50233">MRELDDRPLPLNISQEEITTERIKNLRKQYIDEGYKRWPNHFSANKRMHLQALTKEEIESVGLPKEIFWKMVEFNVSAKGGLSFERIAAISERIDFLASEYCTYRERIARDFSGEEEIKQIEKLEDIWSRGLERLINAYTETVGDFFERNGAVGEKEYMRHSILVIYQQKVDQYKEFLEQNPDYAQLKGSQDAWLERDSYFMGDLLRLLFSGVKMQAQLTNSGDGYQVIDLAAAGAFYQSAKKWLINQKSTAVSEEQLGVELGFLAMKLVVLLQTEELSASLKEKLKGVYDSFVDYKIEDLNKRQEEAKHDPYSIQAHSYSKLDAESVHYWLRQMRTSIQQGNVEKIFLEIIPLAYEEFQKKTVEKSELERYQQPNDWDDFFSDAEHITYPAGKPDDFHYNTMMIDWNIFIEKIANQSSFMVMNDKRL</sequence>
<accession>A0A143HHH5</accession>
<dbReference type="AlphaFoldDB" id="A0A143HHH5"/>
<dbReference type="KEGG" id="rst:ATY39_15680"/>
<dbReference type="STRING" id="241244.ATY39_15680"/>
<dbReference type="RefSeq" id="WP_066791368.1">
    <property type="nucleotide sequence ID" value="NZ_CP014806.1"/>
</dbReference>
<evidence type="ECO:0000313" key="1">
    <source>
        <dbReference type="EMBL" id="AMX00712.1"/>
    </source>
</evidence>
<evidence type="ECO:0000313" key="2">
    <source>
        <dbReference type="Proteomes" id="UP000076021"/>
    </source>
</evidence>
<organism evidence="1 2">
    <name type="scientific">Rummeliibacillus stabekisii</name>
    <dbReference type="NCBI Taxonomy" id="241244"/>
    <lineage>
        <taxon>Bacteria</taxon>
        <taxon>Bacillati</taxon>
        <taxon>Bacillota</taxon>
        <taxon>Bacilli</taxon>
        <taxon>Bacillales</taxon>
        <taxon>Caryophanaceae</taxon>
        <taxon>Rummeliibacillus</taxon>
    </lineage>
</organism>
<dbReference type="OrthoDB" id="2455498at2"/>
<reference evidence="2" key="2">
    <citation type="submission" date="2016-03" db="EMBL/GenBank/DDBJ databases">
        <authorList>
            <person name="Ploux O."/>
        </authorList>
    </citation>
    <scope>NUCLEOTIDE SEQUENCE [LARGE SCALE GENOMIC DNA]</scope>
    <source>
        <strain evidence="2">PP9</strain>
    </source>
</reference>
<keyword evidence="2" id="KW-1185">Reference proteome</keyword>
<name>A0A143HHH5_9BACL</name>
<proteinExistence type="predicted"/>
<reference evidence="1 2" key="1">
    <citation type="journal article" date="2016" name="Genome Announc.">
        <title>Whole-Genome Sequence of Rummeliibacillus stabekisii Strain PP9 Isolated from Antarctic Soil.</title>
        <authorList>
            <person name="da Mota F.F."/>
            <person name="Vollu R.E."/>
            <person name="Jurelevicius D."/>
            <person name="Seldin L."/>
        </authorList>
    </citation>
    <scope>NUCLEOTIDE SEQUENCE [LARGE SCALE GENOMIC DNA]</scope>
    <source>
        <strain evidence="1 2">PP9</strain>
    </source>
</reference>